<keyword evidence="2" id="KW-0539">Nucleus</keyword>
<dbReference type="EMBL" id="WJQU01000003">
    <property type="protein sequence ID" value="KAJ6636970.1"/>
    <property type="molecule type" value="Genomic_DNA"/>
</dbReference>
<evidence type="ECO:0000256" key="3">
    <source>
        <dbReference type="SAM" id="Coils"/>
    </source>
</evidence>
<dbReference type="PANTHER" id="PTHR10816">
    <property type="entry name" value="MYELIN TRANSCRIPTION FACTOR 1-RELATED"/>
    <property type="match status" value="1"/>
</dbReference>
<evidence type="ECO:0000313" key="4">
    <source>
        <dbReference type="EMBL" id="KAJ6636970.1"/>
    </source>
</evidence>
<dbReference type="OrthoDB" id="8057565at2759"/>
<sequence>MHERLATTVGMDIMMAGQTNSSNGNGEDLTTLEAEITELQRENARVESQMMRLKSDINVMESHLTHGERENQVNSHRNNNLNDYYESLRNNVITLLEHVRIPNGCPPEKMAQENFDNYFSKLQSLCTPEGFYTEENRPIYDSVRSALQDFTVLSTPI</sequence>
<keyword evidence="3" id="KW-0175">Coiled coil</keyword>
<proteinExistence type="predicted"/>
<accession>A0A9Q0MS01</accession>
<evidence type="ECO:0000256" key="2">
    <source>
        <dbReference type="ARBA" id="ARBA00023242"/>
    </source>
</evidence>
<evidence type="ECO:0000256" key="1">
    <source>
        <dbReference type="ARBA" id="ARBA00004123"/>
    </source>
</evidence>
<organism evidence="4 5">
    <name type="scientific">Pseudolycoriella hygida</name>
    <dbReference type="NCBI Taxonomy" id="35572"/>
    <lineage>
        <taxon>Eukaryota</taxon>
        <taxon>Metazoa</taxon>
        <taxon>Ecdysozoa</taxon>
        <taxon>Arthropoda</taxon>
        <taxon>Hexapoda</taxon>
        <taxon>Insecta</taxon>
        <taxon>Pterygota</taxon>
        <taxon>Neoptera</taxon>
        <taxon>Endopterygota</taxon>
        <taxon>Diptera</taxon>
        <taxon>Nematocera</taxon>
        <taxon>Sciaroidea</taxon>
        <taxon>Sciaridae</taxon>
        <taxon>Pseudolycoriella</taxon>
    </lineage>
</organism>
<dbReference type="AlphaFoldDB" id="A0A9Q0MS01"/>
<keyword evidence="5" id="KW-1185">Reference proteome</keyword>
<protein>
    <submittedName>
        <fullName evidence="4">Myelin transcription factor 1-like protein</fullName>
    </submittedName>
</protein>
<dbReference type="GO" id="GO:0000978">
    <property type="term" value="F:RNA polymerase II cis-regulatory region sequence-specific DNA binding"/>
    <property type="evidence" value="ECO:0007669"/>
    <property type="project" value="TreeGrafter"/>
</dbReference>
<gene>
    <name evidence="4" type="primary">MYT1L</name>
    <name evidence="4" type="ORF">Bhyg_09696</name>
</gene>
<dbReference type="GO" id="GO:0005634">
    <property type="term" value="C:nucleus"/>
    <property type="evidence" value="ECO:0007669"/>
    <property type="project" value="UniProtKB-SubCell"/>
</dbReference>
<dbReference type="GO" id="GO:0000981">
    <property type="term" value="F:DNA-binding transcription factor activity, RNA polymerase II-specific"/>
    <property type="evidence" value="ECO:0007669"/>
    <property type="project" value="TreeGrafter"/>
</dbReference>
<comment type="caution">
    <text evidence="4">The sequence shown here is derived from an EMBL/GenBank/DDBJ whole genome shotgun (WGS) entry which is preliminary data.</text>
</comment>
<reference evidence="4" key="1">
    <citation type="submission" date="2022-07" db="EMBL/GenBank/DDBJ databases">
        <authorList>
            <person name="Trinca V."/>
            <person name="Uliana J.V.C."/>
            <person name="Torres T.T."/>
            <person name="Ward R.J."/>
            <person name="Monesi N."/>
        </authorList>
    </citation>
    <scope>NUCLEOTIDE SEQUENCE</scope>
    <source>
        <strain evidence="4">HSMRA1968</strain>
        <tissue evidence="4">Whole embryos</tissue>
    </source>
</reference>
<name>A0A9Q0MS01_9DIPT</name>
<dbReference type="PANTHER" id="PTHR10816:SF15">
    <property type="entry name" value="MYELIN TRANSCRIPTION FACTOR 1-LIKE PROTEIN"/>
    <property type="match status" value="1"/>
</dbReference>
<dbReference type="Proteomes" id="UP001151699">
    <property type="component" value="Chromosome X"/>
</dbReference>
<evidence type="ECO:0000313" key="5">
    <source>
        <dbReference type="Proteomes" id="UP001151699"/>
    </source>
</evidence>
<comment type="subcellular location">
    <subcellularLocation>
        <location evidence="1">Nucleus</location>
    </subcellularLocation>
</comment>
<feature type="coiled-coil region" evidence="3">
    <location>
        <begin position="29"/>
        <end position="56"/>
    </location>
</feature>